<dbReference type="InterPro" id="IPR000160">
    <property type="entry name" value="GGDEF_dom"/>
</dbReference>
<dbReference type="Proteomes" id="UP000624279">
    <property type="component" value="Unassembled WGS sequence"/>
</dbReference>
<dbReference type="InterPro" id="IPR029016">
    <property type="entry name" value="GAF-like_dom_sf"/>
</dbReference>
<feature type="domain" description="GGDEF" evidence="1">
    <location>
        <begin position="205"/>
        <end position="338"/>
    </location>
</feature>
<gene>
    <name evidence="2" type="ORF">H8K55_09360</name>
</gene>
<dbReference type="Pfam" id="PF13185">
    <property type="entry name" value="GAF_2"/>
    <property type="match status" value="1"/>
</dbReference>
<evidence type="ECO:0000313" key="2">
    <source>
        <dbReference type="EMBL" id="MBC3873796.1"/>
    </source>
</evidence>
<dbReference type="SUPFAM" id="SSF55073">
    <property type="entry name" value="Nucleotide cyclase"/>
    <property type="match status" value="1"/>
</dbReference>
<dbReference type="SUPFAM" id="SSF55781">
    <property type="entry name" value="GAF domain-like"/>
    <property type="match status" value="1"/>
</dbReference>
<dbReference type="RefSeq" id="WP_186941820.1">
    <property type="nucleotide sequence ID" value="NZ_JACOGA010000007.1"/>
</dbReference>
<dbReference type="CDD" id="cd01949">
    <property type="entry name" value="GGDEF"/>
    <property type="match status" value="1"/>
</dbReference>
<organism evidence="2 3">
    <name type="scientific">Undibacterium flavidum</name>
    <dbReference type="NCBI Taxonomy" id="2762297"/>
    <lineage>
        <taxon>Bacteria</taxon>
        <taxon>Pseudomonadati</taxon>
        <taxon>Pseudomonadota</taxon>
        <taxon>Betaproteobacteria</taxon>
        <taxon>Burkholderiales</taxon>
        <taxon>Oxalobacteraceae</taxon>
        <taxon>Undibacterium</taxon>
    </lineage>
</organism>
<sequence>MSTQLPNDQTLLEIIRIQTEIVKAGMDLGAVMALITEHSQKLTHADGAVIEICEGDEMVYRATSGIANPQLGLRISRTGSLSGRCVAEASIMYCADARTDDRVDRRACEAVGLLSMIVVPLMYRDDVVGVLKVLSKQVDAFDTNNQFILKMMSELVAASMFHAARFETNELYFHATHDAMTGLANRSLFFDRLRVSMARSIRHNESIAILNLDMDGLKSINDLFGHRAGDAAIKEFARRIESIVRETDTVARFGGDEFMILLNKVGDRAGAEKHIHRLFDKIHAPFEFESNSLTIDASIGLAIFPEDGKTIEDLIEKSDRAMYQQKRSKKTTGIYLKVRN</sequence>
<comment type="caution">
    <text evidence="2">The sequence shown here is derived from an EMBL/GenBank/DDBJ whole genome shotgun (WGS) entry which is preliminary data.</text>
</comment>
<dbReference type="InterPro" id="IPR043128">
    <property type="entry name" value="Rev_trsase/Diguanyl_cyclase"/>
</dbReference>
<dbReference type="Gene3D" id="3.30.450.40">
    <property type="match status" value="1"/>
</dbReference>
<dbReference type="InterPro" id="IPR052163">
    <property type="entry name" value="DGC-Regulatory_Protein"/>
</dbReference>
<dbReference type="SMART" id="SM00267">
    <property type="entry name" value="GGDEF"/>
    <property type="match status" value="1"/>
</dbReference>
<dbReference type="Gene3D" id="3.30.70.270">
    <property type="match status" value="1"/>
</dbReference>
<keyword evidence="3" id="KW-1185">Reference proteome</keyword>
<protein>
    <submittedName>
        <fullName evidence="2">GGDEF domain-containing protein</fullName>
    </submittedName>
</protein>
<dbReference type="InterPro" id="IPR003018">
    <property type="entry name" value="GAF"/>
</dbReference>
<dbReference type="PANTHER" id="PTHR46663">
    <property type="entry name" value="DIGUANYLATE CYCLASE DGCT-RELATED"/>
    <property type="match status" value="1"/>
</dbReference>
<reference evidence="2 3" key="1">
    <citation type="submission" date="2020-08" db="EMBL/GenBank/DDBJ databases">
        <title>Novel species isolated from subtropical streams in China.</title>
        <authorList>
            <person name="Lu H."/>
        </authorList>
    </citation>
    <scope>NUCLEOTIDE SEQUENCE [LARGE SCALE GENOMIC DNA]</scope>
    <source>
        <strain evidence="2 3">LX15W</strain>
    </source>
</reference>
<dbReference type="PANTHER" id="PTHR46663:SF2">
    <property type="entry name" value="GGDEF DOMAIN-CONTAINING PROTEIN"/>
    <property type="match status" value="1"/>
</dbReference>
<dbReference type="InterPro" id="IPR029787">
    <property type="entry name" value="Nucleotide_cyclase"/>
</dbReference>
<accession>A0ABR6YB27</accession>
<dbReference type="EMBL" id="JACOGA010000007">
    <property type="protein sequence ID" value="MBC3873796.1"/>
    <property type="molecule type" value="Genomic_DNA"/>
</dbReference>
<evidence type="ECO:0000259" key="1">
    <source>
        <dbReference type="PROSITE" id="PS50887"/>
    </source>
</evidence>
<dbReference type="NCBIfam" id="TIGR00254">
    <property type="entry name" value="GGDEF"/>
    <property type="match status" value="1"/>
</dbReference>
<name>A0ABR6YB27_9BURK</name>
<dbReference type="PROSITE" id="PS50887">
    <property type="entry name" value="GGDEF"/>
    <property type="match status" value="1"/>
</dbReference>
<dbReference type="SMART" id="SM00065">
    <property type="entry name" value="GAF"/>
    <property type="match status" value="1"/>
</dbReference>
<dbReference type="Pfam" id="PF00990">
    <property type="entry name" value="GGDEF"/>
    <property type="match status" value="1"/>
</dbReference>
<evidence type="ECO:0000313" key="3">
    <source>
        <dbReference type="Proteomes" id="UP000624279"/>
    </source>
</evidence>
<proteinExistence type="predicted"/>